<name>A0ABT7UQW9_9FIRM</name>
<keyword evidence="1" id="KW-0678">Repressor</keyword>
<evidence type="ECO:0000256" key="3">
    <source>
        <dbReference type="ARBA" id="ARBA00023125"/>
    </source>
</evidence>
<comment type="caution">
    <text evidence="7">The sequence shown here is derived from an EMBL/GenBank/DDBJ whole genome shotgun (WGS) entry which is preliminary data.</text>
</comment>
<evidence type="ECO:0000256" key="5">
    <source>
        <dbReference type="SAM" id="Coils"/>
    </source>
</evidence>
<dbReference type="Gene3D" id="3.20.80.10">
    <property type="entry name" value="Regulatory factor, effector binding domain"/>
    <property type="match status" value="1"/>
</dbReference>
<dbReference type="EMBL" id="JAUDCL010000007">
    <property type="protein sequence ID" value="MDM8200738.1"/>
    <property type="molecule type" value="Genomic_DNA"/>
</dbReference>
<evidence type="ECO:0000313" key="7">
    <source>
        <dbReference type="EMBL" id="MDM8200738.1"/>
    </source>
</evidence>
<dbReference type="Pfam" id="PF13411">
    <property type="entry name" value="MerR_1"/>
    <property type="match status" value="1"/>
</dbReference>
<dbReference type="RefSeq" id="WP_289599448.1">
    <property type="nucleotide sequence ID" value="NZ_JAUDCL010000007.1"/>
</dbReference>
<evidence type="ECO:0000256" key="2">
    <source>
        <dbReference type="ARBA" id="ARBA00023015"/>
    </source>
</evidence>
<gene>
    <name evidence="7" type="ORF">QUW08_05425</name>
</gene>
<dbReference type="PANTHER" id="PTHR30204:SF69">
    <property type="entry name" value="MERR-FAMILY TRANSCRIPTIONAL REGULATOR"/>
    <property type="match status" value="1"/>
</dbReference>
<protein>
    <submittedName>
        <fullName evidence="7">MerR family transcriptional regulator</fullName>
    </submittedName>
</protein>
<organism evidence="7 8">
    <name type="scientific">Allofournierella massiliensis</name>
    <dbReference type="NCBI Taxonomy" id="1650663"/>
    <lineage>
        <taxon>Bacteria</taxon>
        <taxon>Bacillati</taxon>
        <taxon>Bacillota</taxon>
        <taxon>Clostridia</taxon>
        <taxon>Eubacteriales</taxon>
        <taxon>Oscillospiraceae</taxon>
        <taxon>Allofournierella</taxon>
    </lineage>
</organism>
<feature type="domain" description="HTH merR-type" evidence="6">
    <location>
        <begin position="4"/>
        <end position="73"/>
    </location>
</feature>
<keyword evidence="5" id="KW-0175">Coiled coil</keyword>
<dbReference type="InterPro" id="IPR047057">
    <property type="entry name" value="MerR_fam"/>
</dbReference>
<proteinExistence type="predicted"/>
<reference evidence="7 8" key="2">
    <citation type="submission" date="2023-06" db="EMBL/GenBank/DDBJ databases">
        <title>Identification and characterization of horizontal gene transfer across gut microbiota members of farm animals based on homology search.</title>
        <authorList>
            <person name="Schwarzerova J."/>
            <person name="Nykrynova M."/>
            <person name="Jureckova K."/>
            <person name="Cejkova D."/>
            <person name="Rychlik I."/>
        </authorList>
    </citation>
    <scope>NUCLEOTIDE SEQUENCE [LARGE SCALE GENOMIC DNA]</scope>
    <source>
        <strain evidence="7 8">ET340</strain>
    </source>
</reference>
<dbReference type="PROSITE" id="PS50937">
    <property type="entry name" value="HTH_MERR_2"/>
    <property type="match status" value="1"/>
</dbReference>
<keyword evidence="2" id="KW-0805">Transcription regulation</keyword>
<dbReference type="PANTHER" id="PTHR30204">
    <property type="entry name" value="REDOX-CYCLING DRUG-SENSING TRANSCRIPTIONAL ACTIVATOR SOXR"/>
    <property type="match status" value="1"/>
</dbReference>
<dbReference type="SUPFAM" id="SSF46955">
    <property type="entry name" value="Putative DNA-binding domain"/>
    <property type="match status" value="1"/>
</dbReference>
<reference evidence="8" key="1">
    <citation type="submission" date="2023-06" db="EMBL/GenBank/DDBJ databases">
        <title>Identification and characterization of horizontal gene transfer across gut microbiota members of farm animals based on homology search.</title>
        <authorList>
            <person name="Zeman M."/>
            <person name="Kubasova T."/>
            <person name="Jahodarova E."/>
            <person name="Nykrynova M."/>
            <person name="Rychlik I."/>
        </authorList>
    </citation>
    <scope>NUCLEOTIDE SEQUENCE [LARGE SCALE GENOMIC DNA]</scope>
    <source>
        <strain evidence="8">ET340</strain>
    </source>
</reference>
<dbReference type="SUPFAM" id="SSF55136">
    <property type="entry name" value="Probable bacterial effector-binding domain"/>
    <property type="match status" value="1"/>
</dbReference>
<evidence type="ECO:0000313" key="8">
    <source>
        <dbReference type="Proteomes" id="UP001529380"/>
    </source>
</evidence>
<dbReference type="SMART" id="SM00422">
    <property type="entry name" value="HTH_MERR"/>
    <property type="match status" value="1"/>
</dbReference>
<keyword evidence="3" id="KW-0238">DNA-binding</keyword>
<keyword evidence="4" id="KW-0804">Transcription</keyword>
<evidence type="ECO:0000259" key="6">
    <source>
        <dbReference type="PROSITE" id="PS50937"/>
    </source>
</evidence>
<keyword evidence="8" id="KW-1185">Reference proteome</keyword>
<accession>A0ABT7UQW9</accession>
<evidence type="ECO:0000256" key="1">
    <source>
        <dbReference type="ARBA" id="ARBA00022491"/>
    </source>
</evidence>
<evidence type="ECO:0000256" key="4">
    <source>
        <dbReference type="ARBA" id="ARBA00023163"/>
    </source>
</evidence>
<feature type="coiled-coil region" evidence="5">
    <location>
        <begin position="80"/>
        <end position="107"/>
    </location>
</feature>
<dbReference type="Proteomes" id="UP001529380">
    <property type="component" value="Unassembled WGS sequence"/>
</dbReference>
<dbReference type="InterPro" id="IPR000551">
    <property type="entry name" value="MerR-type_HTH_dom"/>
</dbReference>
<dbReference type="Gene3D" id="1.10.1660.10">
    <property type="match status" value="1"/>
</dbReference>
<reference evidence="7 8" key="3">
    <citation type="submission" date="2023-06" db="EMBL/GenBank/DDBJ databases">
        <authorList>
            <person name="Zeman M."/>
            <person name="Kubasova T."/>
            <person name="Jahodarova E."/>
            <person name="Nykrynova M."/>
            <person name="Rychlik I."/>
        </authorList>
    </citation>
    <scope>NUCLEOTIDE SEQUENCE [LARGE SCALE GENOMIC DNA]</scope>
    <source>
        <strain evidence="7 8">ET340</strain>
    </source>
</reference>
<dbReference type="InterPro" id="IPR011256">
    <property type="entry name" value="Reg_factor_effector_dom_sf"/>
</dbReference>
<dbReference type="InterPro" id="IPR009061">
    <property type="entry name" value="DNA-bd_dom_put_sf"/>
</dbReference>
<sequence>MKNYYKISEFAALCGLSRDTLLHYDHTGVLKPAFVAPSGYRYYTLSQFTTVDLIAVLKASGTPLSEIRRYLQNADVPTGIRLLEGKVQDLRARRAEIDRMIQSLEQTLDAMREGEESVCGRLQLTRQRERHLIATPTGYRSTPTERQFARAMKNHFEECEQCGLGTGFQAGEIIPRERALQGRFLEAYYFSSLPGPVEHPHLWTCPAGTWAVYYYQGGYDELPTAYALFLEELTRRGLHLAGDVYEQDVINYLSVTDPACYVLRLSAPVEE</sequence>